<dbReference type="PANTHER" id="PTHR22754:SF32">
    <property type="entry name" value="DISCO-INTERACTING PROTEIN 2"/>
    <property type="match status" value="1"/>
</dbReference>
<dbReference type="EMBL" id="UOFV01000032">
    <property type="protein sequence ID" value="VAW94720.1"/>
    <property type="molecule type" value="Genomic_DNA"/>
</dbReference>
<dbReference type="SUPFAM" id="SSF56801">
    <property type="entry name" value="Acetyl-CoA synthetase-like"/>
    <property type="match status" value="1"/>
</dbReference>
<organism evidence="1">
    <name type="scientific">hydrothermal vent metagenome</name>
    <dbReference type="NCBI Taxonomy" id="652676"/>
    <lineage>
        <taxon>unclassified sequences</taxon>
        <taxon>metagenomes</taxon>
        <taxon>ecological metagenomes</taxon>
    </lineage>
</organism>
<evidence type="ECO:0000313" key="1">
    <source>
        <dbReference type="EMBL" id="VAW94720.1"/>
    </source>
</evidence>
<dbReference type="InterPro" id="IPR042099">
    <property type="entry name" value="ANL_N_sf"/>
</dbReference>
<dbReference type="PANTHER" id="PTHR22754">
    <property type="entry name" value="DISCO-INTERACTING PROTEIN 2 DIP2 -RELATED"/>
    <property type="match status" value="1"/>
</dbReference>
<reference evidence="1" key="1">
    <citation type="submission" date="2018-06" db="EMBL/GenBank/DDBJ databases">
        <authorList>
            <person name="Zhirakovskaya E."/>
        </authorList>
    </citation>
    <scope>NUCLEOTIDE SEQUENCE</scope>
</reference>
<gene>
    <name evidence="1" type="ORF">MNBD_GAMMA19-130</name>
</gene>
<proteinExistence type="predicted"/>
<dbReference type="Gene3D" id="3.40.50.12780">
    <property type="entry name" value="N-terminal domain of ligase-like"/>
    <property type="match status" value="1"/>
</dbReference>
<name>A0A3B0ZZN9_9ZZZZ</name>
<dbReference type="AlphaFoldDB" id="A0A3B0ZZN9"/>
<accession>A0A3B0ZZN9</accession>
<protein>
    <submittedName>
        <fullName evidence="1">Polyketide synthase modules and related proteins</fullName>
    </submittedName>
</protein>
<sequence>MYGLAESSCVTSGRNKENNATIIPRKSLQYLSESMIDKIQSGHENIKIISCGSAVPGAQVVIVVPGTRIKSDDLELGEILVSSICNAIAYWDKPEEKEEMFNIYLEGSGDGPYLRTGDLGFMKKGEVHVVGRLKNDGKASYSPVNILQNQPVNEQSTH</sequence>